<dbReference type="RefSeq" id="WP_149509190.1">
    <property type="nucleotide sequence ID" value="NZ_VDFC01000003.1"/>
</dbReference>
<accession>A0A5B0BQD0</accession>
<keyword evidence="1" id="KW-0732">Signal</keyword>
<evidence type="ECO:0000313" key="2">
    <source>
        <dbReference type="EMBL" id="KAA0943139.1"/>
    </source>
</evidence>
<protein>
    <recommendedName>
        <fullName evidence="4">Peptidase inhibitor family I36</fullName>
    </recommendedName>
</protein>
<evidence type="ECO:0000256" key="1">
    <source>
        <dbReference type="SAM" id="SignalP"/>
    </source>
</evidence>
<evidence type="ECO:0008006" key="4">
    <source>
        <dbReference type="Google" id="ProtNLM"/>
    </source>
</evidence>
<feature type="signal peptide" evidence="1">
    <location>
        <begin position="1"/>
        <end position="29"/>
    </location>
</feature>
<dbReference type="EMBL" id="VDFC01000003">
    <property type="protein sequence ID" value="KAA0943139.1"/>
    <property type="molecule type" value="Genomic_DNA"/>
</dbReference>
<sequence length="130" mass="13983">MRFKKIAAAGAVVAATLAGTVATSGSAQAAGHNGVCEVDEMCMYWGGNLTGSFHDYFYSTSDFGSDVFLSAGSGKGERVKNNSASAYNRWSLLGHVYYNENFSGPRDDVPAYSWINLVKAWNDNASFNWG</sequence>
<proteinExistence type="predicted"/>
<feature type="chain" id="PRO_5022820909" description="Peptidase inhibitor family I36" evidence="1">
    <location>
        <begin position="30"/>
        <end position="130"/>
    </location>
</feature>
<comment type="caution">
    <text evidence="2">The sequence shown here is derived from an EMBL/GenBank/DDBJ whole genome shotgun (WGS) entry which is preliminary data.</text>
</comment>
<dbReference type="AlphaFoldDB" id="A0A5B0BQD0"/>
<gene>
    <name evidence="2" type="ORF">FGF04_00660</name>
</gene>
<dbReference type="Pfam" id="PF03995">
    <property type="entry name" value="Inhibitor_I36"/>
    <property type="match status" value="1"/>
</dbReference>
<keyword evidence="3" id="KW-1185">Reference proteome</keyword>
<dbReference type="Proteomes" id="UP000324965">
    <property type="component" value="Unassembled WGS sequence"/>
</dbReference>
<organism evidence="2 3">
    <name type="scientific">Streptomyces apricus</name>
    <dbReference type="NCBI Taxonomy" id="1828112"/>
    <lineage>
        <taxon>Bacteria</taxon>
        <taxon>Bacillati</taxon>
        <taxon>Actinomycetota</taxon>
        <taxon>Actinomycetes</taxon>
        <taxon>Kitasatosporales</taxon>
        <taxon>Streptomycetaceae</taxon>
        <taxon>Streptomyces</taxon>
    </lineage>
</organism>
<reference evidence="2 3" key="1">
    <citation type="submission" date="2019-05" db="EMBL/GenBank/DDBJ databases">
        <authorList>
            <person name="Hariharan J."/>
            <person name="Choudoir M.J."/>
            <person name="Diebold P."/>
            <person name="Panke-Buisse K."/>
            <person name="Buckley D.H."/>
        </authorList>
    </citation>
    <scope>NUCLEOTIDE SEQUENCE [LARGE SCALE GENOMIC DNA]</scope>
    <source>
        <strain evidence="2 3">SUN51</strain>
    </source>
</reference>
<name>A0A5B0BQD0_9ACTN</name>
<evidence type="ECO:0000313" key="3">
    <source>
        <dbReference type="Proteomes" id="UP000324965"/>
    </source>
</evidence>
<dbReference type="OrthoDB" id="2677885at2"/>